<dbReference type="PROSITE" id="PS51257">
    <property type="entry name" value="PROKAR_LIPOPROTEIN"/>
    <property type="match status" value="1"/>
</dbReference>
<proteinExistence type="predicted"/>
<sequence length="176" mass="16691">MSLKSLAVLRARTLSKPVMKLCAGLLASLTLAACSGSHDDNNQSCGKAPHGSLMSSIGRGAGMVGGLAGGLIGGGVGSGLGMGMRGLSGLSGYGGGMGGGGMGGGGMGAPDDAGGGQYADASNGAGPPRRRPQPCANAAAGKAGAAPPSSSKTIVPDHAPSEAIDPSQIRFEEGAS</sequence>
<comment type="caution">
    <text evidence="3">The sequence shown here is derived from an EMBL/GenBank/DDBJ whole genome shotgun (WGS) entry which is preliminary data.</text>
</comment>
<evidence type="ECO:0000313" key="3">
    <source>
        <dbReference type="EMBL" id="GEN60802.1"/>
    </source>
</evidence>
<dbReference type="AlphaFoldDB" id="A0A511XCX6"/>
<organism evidence="3 4">
    <name type="scientific">Acetobacter nitrogenifigens DSM 23921 = NBRC 105050</name>
    <dbReference type="NCBI Taxonomy" id="1120919"/>
    <lineage>
        <taxon>Bacteria</taxon>
        <taxon>Pseudomonadati</taxon>
        <taxon>Pseudomonadota</taxon>
        <taxon>Alphaproteobacteria</taxon>
        <taxon>Acetobacterales</taxon>
        <taxon>Acetobacteraceae</taxon>
        <taxon>Acetobacter</taxon>
    </lineage>
</organism>
<reference evidence="3 4" key="1">
    <citation type="submission" date="2019-07" db="EMBL/GenBank/DDBJ databases">
        <title>Whole genome shotgun sequence of Acetobacter nitrogenifigens NBRC 105050.</title>
        <authorList>
            <person name="Hosoyama A."/>
            <person name="Uohara A."/>
            <person name="Ohji S."/>
            <person name="Ichikawa N."/>
        </authorList>
    </citation>
    <scope>NUCLEOTIDE SEQUENCE [LARGE SCALE GENOMIC DNA]</scope>
    <source>
        <strain evidence="3 4">NBRC 105050</strain>
    </source>
</reference>
<keyword evidence="2" id="KW-0732">Signal</keyword>
<feature type="chain" id="PRO_5022034116" description="Glycine-zipper-containing OmpA-like membrane domain-containing protein" evidence="2">
    <location>
        <begin position="33"/>
        <end position="176"/>
    </location>
</feature>
<gene>
    <name evidence="3" type="ORF">ANI02nite_26860</name>
</gene>
<feature type="compositionally biased region" description="Low complexity" evidence="1">
    <location>
        <begin position="138"/>
        <end position="152"/>
    </location>
</feature>
<evidence type="ECO:0000256" key="1">
    <source>
        <dbReference type="SAM" id="MobiDB-lite"/>
    </source>
</evidence>
<feature type="compositionally biased region" description="Gly residues" evidence="1">
    <location>
        <begin position="108"/>
        <end position="117"/>
    </location>
</feature>
<protein>
    <recommendedName>
        <fullName evidence="5">Glycine-zipper-containing OmpA-like membrane domain-containing protein</fullName>
    </recommendedName>
</protein>
<feature type="region of interest" description="Disordered" evidence="1">
    <location>
        <begin position="108"/>
        <end position="176"/>
    </location>
</feature>
<dbReference type="STRING" id="1120919.GCA_000429165_02796"/>
<feature type="signal peptide" evidence="2">
    <location>
        <begin position="1"/>
        <end position="32"/>
    </location>
</feature>
<dbReference type="RefSeq" id="WP_170230074.1">
    <property type="nucleotide sequence ID" value="NZ_AUBI01000012.1"/>
</dbReference>
<name>A0A511XCX6_9PROT</name>
<accession>A0A511XCX6</accession>
<dbReference type="EMBL" id="BJYF01000021">
    <property type="protein sequence ID" value="GEN60802.1"/>
    <property type="molecule type" value="Genomic_DNA"/>
</dbReference>
<keyword evidence="4" id="KW-1185">Reference proteome</keyword>
<evidence type="ECO:0000256" key="2">
    <source>
        <dbReference type="SAM" id="SignalP"/>
    </source>
</evidence>
<evidence type="ECO:0000313" key="4">
    <source>
        <dbReference type="Proteomes" id="UP000321635"/>
    </source>
</evidence>
<dbReference type="Proteomes" id="UP000321635">
    <property type="component" value="Unassembled WGS sequence"/>
</dbReference>
<evidence type="ECO:0008006" key="5">
    <source>
        <dbReference type="Google" id="ProtNLM"/>
    </source>
</evidence>